<dbReference type="GO" id="GO:0012505">
    <property type="term" value="C:endomembrane system"/>
    <property type="evidence" value="ECO:0007669"/>
    <property type="project" value="UniProtKB-SubCell"/>
</dbReference>
<feature type="transmembrane region" description="Helical" evidence="16">
    <location>
        <begin position="154"/>
        <end position="174"/>
    </location>
</feature>
<keyword evidence="7 15" id="KW-0808">Transferase</keyword>
<accession>A0A0S3QUR7</accession>
<evidence type="ECO:0000313" key="17">
    <source>
        <dbReference type="EMBL" id="BAT72055.1"/>
    </source>
</evidence>
<keyword evidence="18" id="KW-1185">Reference proteome</keyword>
<dbReference type="PANTHER" id="PTHR14269:SF61">
    <property type="entry name" value="CDP-DIACYLGLYCEROL--SERINE O-PHOSPHATIDYLTRANSFERASE"/>
    <property type="match status" value="1"/>
</dbReference>
<dbReference type="STRING" id="1298851.TST_1268"/>
<evidence type="ECO:0000256" key="9">
    <source>
        <dbReference type="ARBA" id="ARBA00022989"/>
    </source>
</evidence>
<keyword evidence="9 16" id="KW-1133">Transmembrane helix</keyword>
<keyword evidence="6" id="KW-0444">Lipid biosynthesis</keyword>
<dbReference type="Pfam" id="PF01066">
    <property type="entry name" value="CDP-OH_P_transf"/>
    <property type="match status" value="1"/>
</dbReference>
<keyword evidence="10" id="KW-0443">Lipid metabolism</keyword>
<evidence type="ECO:0000256" key="1">
    <source>
        <dbReference type="ARBA" id="ARBA00000287"/>
    </source>
</evidence>
<keyword evidence="11 16" id="KW-0472">Membrane</keyword>
<dbReference type="EMBL" id="AP013035">
    <property type="protein sequence ID" value="BAT72055.1"/>
    <property type="molecule type" value="Genomic_DNA"/>
</dbReference>
<evidence type="ECO:0000256" key="4">
    <source>
        <dbReference type="ARBA" id="ARBA00013174"/>
    </source>
</evidence>
<reference evidence="18" key="1">
    <citation type="journal article" date="2018" name="Science">
        <title>A primordial and reversible TCA cycle in a facultatively chemolithoautotrophic thermophile.</title>
        <authorList>
            <person name="Nunoura T."/>
            <person name="Chikaraishi Y."/>
            <person name="Izaki R."/>
            <person name="Suwa T."/>
            <person name="Sato T."/>
            <person name="Harada T."/>
            <person name="Mori K."/>
            <person name="Kato Y."/>
            <person name="Miyazaki M."/>
            <person name="Shimamura S."/>
            <person name="Yanagawa K."/>
            <person name="Shuto A."/>
            <person name="Ohkouchi N."/>
            <person name="Fujita N."/>
            <person name="Takaki Y."/>
            <person name="Atomi H."/>
            <person name="Takai K."/>
        </authorList>
    </citation>
    <scope>NUCLEOTIDE SEQUENCE [LARGE SCALE GENOMIC DNA]</scope>
    <source>
        <strain evidence="18">DSM 17441 / JCM 13301 / NBRC 103674 / ABI70S6</strain>
    </source>
</reference>
<feature type="transmembrane region" description="Helical" evidence="16">
    <location>
        <begin position="124"/>
        <end position="142"/>
    </location>
</feature>
<keyword evidence="13" id="KW-1208">Phospholipid metabolism</keyword>
<evidence type="ECO:0000256" key="16">
    <source>
        <dbReference type="SAM" id="Phobius"/>
    </source>
</evidence>
<evidence type="ECO:0000256" key="12">
    <source>
        <dbReference type="ARBA" id="ARBA00023209"/>
    </source>
</evidence>
<proteinExistence type="inferred from homology"/>
<evidence type="ECO:0000256" key="6">
    <source>
        <dbReference type="ARBA" id="ARBA00022516"/>
    </source>
</evidence>
<keyword evidence="12" id="KW-0594">Phospholipid biosynthesis</keyword>
<dbReference type="EC" id="2.7.8.8" evidence="4"/>
<feature type="transmembrane region" description="Helical" evidence="16">
    <location>
        <begin position="20"/>
        <end position="47"/>
    </location>
</feature>
<evidence type="ECO:0000313" key="18">
    <source>
        <dbReference type="Proteomes" id="UP000063234"/>
    </source>
</evidence>
<comment type="subcellular location">
    <subcellularLocation>
        <location evidence="2">Endomembrane system</location>
        <topology evidence="2">Multi-pass membrane protein</topology>
    </subcellularLocation>
</comment>
<dbReference type="InterPro" id="IPR043130">
    <property type="entry name" value="CDP-OH_PTrfase_TM_dom"/>
</dbReference>
<dbReference type="GO" id="GO:0008654">
    <property type="term" value="P:phospholipid biosynthetic process"/>
    <property type="evidence" value="ECO:0007669"/>
    <property type="project" value="UniProtKB-KW"/>
</dbReference>
<dbReference type="OrthoDB" id="9777147at2"/>
<dbReference type="InterPro" id="IPR004533">
    <property type="entry name" value="CDP-diaglyc--ser_O-PTrfase"/>
</dbReference>
<evidence type="ECO:0000256" key="3">
    <source>
        <dbReference type="ARBA" id="ARBA00010441"/>
    </source>
</evidence>
<feature type="transmembrane region" description="Helical" evidence="16">
    <location>
        <begin position="93"/>
        <end position="112"/>
    </location>
</feature>
<dbReference type="AlphaFoldDB" id="A0A0S3QUR7"/>
<protein>
    <recommendedName>
        <fullName evidence="5">CDP-diacylglycerol--serine O-phosphatidyltransferase</fullName>
        <ecNumber evidence="4">2.7.8.8</ecNumber>
    </recommendedName>
    <alternativeName>
        <fullName evidence="14">Phosphatidylserine synthase</fullName>
    </alternativeName>
</protein>
<evidence type="ECO:0000256" key="13">
    <source>
        <dbReference type="ARBA" id="ARBA00023264"/>
    </source>
</evidence>
<evidence type="ECO:0000256" key="8">
    <source>
        <dbReference type="ARBA" id="ARBA00022692"/>
    </source>
</evidence>
<dbReference type="PROSITE" id="PS00379">
    <property type="entry name" value="CDP_ALCOHOL_P_TRANSF"/>
    <property type="match status" value="1"/>
</dbReference>
<dbReference type="GO" id="GO:0003882">
    <property type="term" value="F:CDP-diacylglycerol-serine O-phosphatidyltransferase activity"/>
    <property type="evidence" value="ECO:0007669"/>
    <property type="project" value="UniProtKB-EC"/>
</dbReference>
<name>A0A0S3QUR7_THET7</name>
<dbReference type="InterPro" id="IPR000462">
    <property type="entry name" value="CDP-OH_P_trans"/>
</dbReference>
<dbReference type="InterPro" id="IPR048254">
    <property type="entry name" value="CDP_ALCOHOL_P_TRANSF_CS"/>
</dbReference>
<comment type="similarity">
    <text evidence="3 15">Belongs to the CDP-alcohol phosphatidyltransferase class-I family.</text>
</comment>
<dbReference type="PANTHER" id="PTHR14269">
    <property type="entry name" value="CDP-DIACYLGLYCEROL--GLYCEROL-3-PHOSPHATE 3-PHOSPHATIDYLTRANSFERASE-RELATED"/>
    <property type="match status" value="1"/>
</dbReference>
<evidence type="ECO:0000256" key="2">
    <source>
        <dbReference type="ARBA" id="ARBA00004127"/>
    </source>
</evidence>
<dbReference type="NCBIfam" id="TIGR00473">
    <property type="entry name" value="pssA"/>
    <property type="match status" value="1"/>
</dbReference>
<evidence type="ECO:0000256" key="15">
    <source>
        <dbReference type="RuleBase" id="RU003750"/>
    </source>
</evidence>
<dbReference type="Gene3D" id="1.20.120.1760">
    <property type="match status" value="1"/>
</dbReference>
<keyword evidence="8 16" id="KW-0812">Transmembrane</keyword>
<feature type="transmembrane region" description="Helical" evidence="16">
    <location>
        <begin position="186"/>
        <end position="203"/>
    </location>
</feature>
<evidence type="ECO:0000256" key="10">
    <source>
        <dbReference type="ARBA" id="ARBA00023098"/>
    </source>
</evidence>
<dbReference type="InterPro" id="IPR050324">
    <property type="entry name" value="CDP-alcohol_PTase-I"/>
</dbReference>
<gene>
    <name evidence="17" type="primary">pssA</name>
    <name evidence="17" type="ORF">TST_1268</name>
</gene>
<dbReference type="GO" id="GO:0016020">
    <property type="term" value="C:membrane"/>
    <property type="evidence" value="ECO:0007669"/>
    <property type="project" value="InterPro"/>
</dbReference>
<dbReference type="KEGG" id="ttk:TST_1268"/>
<evidence type="ECO:0000256" key="7">
    <source>
        <dbReference type="ARBA" id="ARBA00022679"/>
    </source>
</evidence>
<evidence type="ECO:0000256" key="14">
    <source>
        <dbReference type="ARBA" id="ARBA00032361"/>
    </source>
</evidence>
<evidence type="ECO:0000256" key="5">
    <source>
        <dbReference type="ARBA" id="ARBA00017171"/>
    </source>
</evidence>
<dbReference type="Proteomes" id="UP000063234">
    <property type="component" value="Chromosome"/>
</dbReference>
<evidence type="ECO:0000256" key="11">
    <source>
        <dbReference type="ARBA" id="ARBA00023136"/>
    </source>
</evidence>
<dbReference type="PATRIC" id="fig|1298851.3.peg.1342"/>
<organism evidence="17 18">
    <name type="scientific">Thermosulfidibacter takaii (strain DSM 17441 / JCM 13301 / NBRC 103674 / ABI70S6)</name>
    <dbReference type="NCBI Taxonomy" id="1298851"/>
    <lineage>
        <taxon>Bacteria</taxon>
        <taxon>Pseudomonadati</taxon>
        <taxon>Thermosulfidibacterota</taxon>
        <taxon>Thermosulfidibacteria</taxon>
        <taxon>Thermosulfidibacterales</taxon>
        <taxon>Thermosulfidibacteraceae</taxon>
    </lineage>
</organism>
<dbReference type="RefSeq" id="WP_068550050.1">
    <property type="nucleotide sequence ID" value="NZ_AP013035.1"/>
</dbReference>
<comment type="catalytic activity">
    <reaction evidence="1">
        <text>a CDP-1,2-diacyl-sn-glycerol + L-serine = a 1,2-diacyl-sn-glycero-3-phospho-L-serine + CMP + H(+)</text>
        <dbReference type="Rhea" id="RHEA:16913"/>
        <dbReference type="ChEBI" id="CHEBI:15378"/>
        <dbReference type="ChEBI" id="CHEBI:33384"/>
        <dbReference type="ChEBI" id="CHEBI:57262"/>
        <dbReference type="ChEBI" id="CHEBI:58332"/>
        <dbReference type="ChEBI" id="CHEBI:60377"/>
        <dbReference type="EC" id="2.7.8.8"/>
    </reaction>
</comment>
<feature type="transmembrane region" description="Helical" evidence="16">
    <location>
        <begin position="68"/>
        <end position="87"/>
    </location>
</feature>
<sequence length="240" mass="26485">MINLYVLPNLLTTGNLFFGFYSIVCTLRGDFTKAAWVIFIAMLMDILDGRIARITNTTSMFGLNYDSLADLVSFGMAPSLLIYEWALSGAGRVGWLIAFLFVACGALRLARFNVLVTKEKSNDFLGFPIPAAAGLMASYYLFADRKLGWLQHKFVVLGAGILMVSASLLMVSKFRYFAMKGGASKRGSYTMLVAFILAVFVVASDPHLFIFLAFFAYFLSGIAKAFVHKKEAALSEEVDF</sequence>